<reference evidence="2 3" key="1">
    <citation type="submission" date="2023-08" db="EMBL/GenBank/DDBJ databases">
        <title>A Necator americanus chromosomal reference genome.</title>
        <authorList>
            <person name="Ilik V."/>
            <person name="Petrzelkova K.J."/>
            <person name="Pardy F."/>
            <person name="Fuh T."/>
            <person name="Niatou-Singa F.S."/>
            <person name="Gouil Q."/>
            <person name="Baker L."/>
            <person name="Ritchie M.E."/>
            <person name="Jex A.R."/>
            <person name="Gazzola D."/>
            <person name="Li H."/>
            <person name="Toshio Fujiwara R."/>
            <person name="Zhan B."/>
            <person name="Aroian R.V."/>
            <person name="Pafco B."/>
            <person name="Schwarz E.M."/>
        </authorList>
    </citation>
    <scope>NUCLEOTIDE SEQUENCE [LARGE SCALE GENOMIC DNA]</scope>
    <source>
        <strain evidence="2 3">Aroian</strain>
        <tissue evidence="2">Whole animal</tissue>
    </source>
</reference>
<comment type="caution">
    <text evidence="2">The sequence shown here is derived from an EMBL/GenBank/DDBJ whole genome shotgun (WGS) entry which is preliminary data.</text>
</comment>
<evidence type="ECO:0000313" key="3">
    <source>
        <dbReference type="Proteomes" id="UP001303046"/>
    </source>
</evidence>
<feature type="region of interest" description="Disordered" evidence="1">
    <location>
        <begin position="36"/>
        <end position="59"/>
    </location>
</feature>
<dbReference type="EMBL" id="JAVFWL010000004">
    <property type="protein sequence ID" value="KAK6751153.1"/>
    <property type="molecule type" value="Genomic_DNA"/>
</dbReference>
<gene>
    <name evidence="2" type="primary">Necator_chrIV.g16163</name>
    <name evidence="2" type="ORF">RB195_002867</name>
</gene>
<proteinExistence type="predicted"/>
<sequence>MSTVLDIVRGKATTRAGLKCLAGVSRCIKSVFFHSPGKSSAKLSTPEGLAGTSAASNHPSSISYRLCYTRFLD</sequence>
<name>A0ABR1DL24_NECAM</name>
<accession>A0ABR1DL24</accession>
<dbReference type="Proteomes" id="UP001303046">
    <property type="component" value="Unassembled WGS sequence"/>
</dbReference>
<keyword evidence="3" id="KW-1185">Reference proteome</keyword>
<protein>
    <submittedName>
        <fullName evidence="2">Uncharacterized protein</fullName>
    </submittedName>
</protein>
<evidence type="ECO:0000256" key="1">
    <source>
        <dbReference type="SAM" id="MobiDB-lite"/>
    </source>
</evidence>
<organism evidence="2 3">
    <name type="scientific">Necator americanus</name>
    <name type="common">Human hookworm</name>
    <dbReference type="NCBI Taxonomy" id="51031"/>
    <lineage>
        <taxon>Eukaryota</taxon>
        <taxon>Metazoa</taxon>
        <taxon>Ecdysozoa</taxon>
        <taxon>Nematoda</taxon>
        <taxon>Chromadorea</taxon>
        <taxon>Rhabditida</taxon>
        <taxon>Rhabditina</taxon>
        <taxon>Rhabditomorpha</taxon>
        <taxon>Strongyloidea</taxon>
        <taxon>Ancylostomatidae</taxon>
        <taxon>Bunostominae</taxon>
        <taxon>Necator</taxon>
    </lineage>
</organism>
<evidence type="ECO:0000313" key="2">
    <source>
        <dbReference type="EMBL" id="KAK6751153.1"/>
    </source>
</evidence>